<keyword evidence="2" id="KW-1185">Reference proteome</keyword>
<sequence length="65" mass="7786">MSYMRNTDLESFLGTLMIVVDVVRLEPQDPRRKDSQGEDLDKDRSMWRIIRKLINSMYIFDGFRS</sequence>
<dbReference type="AlphaFoldDB" id="A0A4Z1JBF8"/>
<gene>
    <name evidence="1" type="ORF">BELL_0703g00030</name>
</gene>
<organism evidence="1 2">
    <name type="scientific">Botrytis elliptica</name>
    <dbReference type="NCBI Taxonomy" id="278938"/>
    <lineage>
        <taxon>Eukaryota</taxon>
        <taxon>Fungi</taxon>
        <taxon>Dikarya</taxon>
        <taxon>Ascomycota</taxon>
        <taxon>Pezizomycotina</taxon>
        <taxon>Leotiomycetes</taxon>
        <taxon>Helotiales</taxon>
        <taxon>Sclerotiniaceae</taxon>
        <taxon>Botrytis</taxon>
    </lineage>
</organism>
<name>A0A4Z1JBF8_9HELO</name>
<proteinExistence type="predicted"/>
<dbReference type="EMBL" id="PQXM01000701">
    <property type="protein sequence ID" value="TGO70574.1"/>
    <property type="molecule type" value="Genomic_DNA"/>
</dbReference>
<evidence type="ECO:0000313" key="1">
    <source>
        <dbReference type="EMBL" id="TGO70574.1"/>
    </source>
</evidence>
<evidence type="ECO:0000313" key="2">
    <source>
        <dbReference type="Proteomes" id="UP000297229"/>
    </source>
</evidence>
<accession>A0A4Z1JBF8</accession>
<reference evidence="1 2" key="1">
    <citation type="submission" date="2017-12" db="EMBL/GenBank/DDBJ databases">
        <title>Comparative genomics of Botrytis spp.</title>
        <authorList>
            <person name="Valero-Jimenez C.A."/>
            <person name="Tapia P."/>
            <person name="Veloso J."/>
            <person name="Silva-Moreno E."/>
            <person name="Staats M."/>
            <person name="Valdes J.H."/>
            <person name="Van Kan J.A.L."/>
        </authorList>
    </citation>
    <scope>NUCLEOTIDE SEQUENCE [LARGE SCALE GENOMIC DNA]</scope>
    <source>
        <strain evidence="1 2">Be9601</strain>
    </source>
</reference>
<protein>
    <submittedName>
        <fullName evidence="1">Uncharacterized protein</fullName>
    </submittedName>
</protein>
<comment type="caution">
    <text evidence="1">The sequence shown here is derived from an EMBL/GenBank/DDBJ whole genome shotgun (WGS) entry which is preliminary data.</text>
</comment>
<dbReference type="Proteomes" id="UP000297229">
    <property type="component" value="Unassembled WGS sequence"/>
</dbReference>